<sequence length="200" mass="21501">MPTPCVDFVTPPPQRSGKSGTRPAGPYPCLPPKGTDAVAPPHPAEALGSAYIRTESFSTRLPPKKTEACGPASKPPPDSVPRNLKRRFHLIPNAELQAPPLSQPGACRALHTRPRTAHPSRPPERDWRRGGVLGGVGVADPRRPAGRDCSAASCPAGGAEPRAQCGVAADRRADEMRGRCRERGRAPGWRNRLWLCPERI</sequence>
<dbReference type="AlphaFoldDB" id="A0AB34HAK4"/>
<dbReference type="Proteomes" id="UP001159641">
    <property type="component" value="Unassembled WGS sequence"/>
</dbReference>
<proteinExistence type="predicted"/>
<evidence type="ECO:0000313" key="2">
    <source>
        <dbReference type="EMBL" id="KAJ8789836.1"/>
    </source>
</evidence>
<evidence type="ECO:0000256" key="1">
    <source>
        <dbReference type="SAM" id="MobiDB-lite"/>
    </source>
</evidence>
<gene>
    <name evidence="2" type="ORF">J1605_021794</name>
</gene>
<feature type="region of interest" description="Disordered" evidence="1">
    <location>
        <begin position="56"/>
        <end position="162"/>
    </location>
</feature>
<protein>
    <submittedName>
        <fullName evidence="2">Uncharacterized protein</fullName>
    </submittedName>
</protein>
<feature type="region of interest" description="Disordered" evidence="1">
    <location>
        <begin position="1"/>
        <end position="43"/>
    </location>
</feature>
<name>A0AB34HAK4_ESCRO</name>
<dbReference type="EMBL" id="JAIQCJ010001396">
    <property type="protein sequence ID" value="KAJ8789836.1"/>
    <property type="molecule type" value="Genomic_DNA"/>
</dbReference>
<reference evidence="2 3" key="1">
    <citation type="submission" date="2022-11" db="EMBL/GenBank/DDBJ databases">
        <title>Whole genome sequence of Eschrichtius robustus ER-17-0199.</title>
        <authorList>
            <person name="Bruniche-Olsen A."/>
            <person name="Black A.N."/>
            <person name="Fields C.J."/>
            <person name="Walden K."/>
            <person name="Dewoody J.A."/>
        </authorList>
    </citation>
    <scope>NUCLEOTIDE SEQUENCE [LARGE SCALE GENOMIC DNA]</scope>
    <source>
        <strain evidence="2">ER-17-0199</strain>
        <tissue evidence="2">Blubber</tissue>
    </source>
</reference>
<comment type="caution">
    <text evidence="2">The sequence shown here is derived from an EMBL/GenBank/DDBJ whole genome shotgun (WGS) entry which is preliminary data.</text>
</comment>
<accession>A0AB34HAK4</accession>
<organism evidence="2 3">
    <name type="scientific">Eschrichtius robustus</name>
    <name type="common">California gray whale</name>
    <name type="synonym">Eschrichtius gibbosus</name>
    <dbReference type="NCBI Taxonomy" id="9764"/>
    <lineage>
        <taxon>Eukaryota</taxon>
        <taxon>Metazoa</taxon>
        <taxon>Chordata</taxon>
        <taxon>Craniata</taxon>
        <taxon>Vertebrata</taxon>
        <taxon>Euteleostomi</taxon>
        <taxon>Mammalia</taxon>
        <taxon>Eutheria</taxon>
        <taxon>Laurasiatheria</taxon>
        <taxon>Artiodactyla</taxon>
        <taxon>Whippomorpha</taxon>
        <taxon>Cetacea</taxon>
        <taxon>Mysticeti</taxon>
        <taxon>Eschrichtiidae</taxon>
        <taxon>Eschrichtius</taxon>
    </lineage>
</organism>
<keyword evidence="3" id="KW-1185">Reference proteome</keyword>
<evidence type="ECO:0000313" key="3">
    <source>
        <dbReference type="Proteomes" id="UP001159641"/>
    </source>
</evidence>